<reference evidence="1 2" key="1">
    <citation type="submission" date="2024-05" db="EMBL/GenBank/DDBJ databases">
        <title>Microbispora sp.ZYX-F-249.</title>
        <authorList>
            <person name="Xie H."/>
        </authorList>
    </citation>
    <scope>NUCLEOTIDE SEQUENCE [LARGE SCALE GENOMIC DNA]</scope>
    <source>
        <strain evidence="1 2">ZYX-F-249</strain>
    </source>
</reference>
<gene>
    <name evidence="1" type="ORF">AAH991_13750</name>
</gene>
<keyword evidence="2" id="KW-1185">Reference proteome</keyword>
<evidence type="ECO:0000313" key="2">
    <source>
        <dbReference type="Proteomes" id="UP001447516"/>
    </source>
</evidence>
<protein>
    <submittedName>
        <fullName evidence="1">Uncharacterized protein</fullName>
    </submittedName>
</protein>
<organism evidence="1 2">
    <name type="scientific">Microbispora maris</name>
    <dbReference type="NCBI Taxonomy" id="3144104"/>
    <lineage>
        <taxon>Bacteria</taxon>
        <taxon>Bacillati</taxon>
        <taxon>Actinomycetota</taxon>
        <taxon>Actinomycetes</taxon>
        <taxon>Streptosporangiales</taxon>
        <taxon>Streptosporangiaceae</taxon>
        <taxon>Microbispora</taxon>
    </lineage>
</organism>
<dbReference type="Proteomes" id="UP001447516">
    <property type="component" value="Unassembled WGS sequence"/>
</dbReference>
<accession>A0ABV0AR39</accession>
<dbReference type="EMBL" id="JBDJAW010000009">
    <property type="protein sequence ID" value="MEN3536175.1"/>
    <property type="molecule type" value="Genomic_DNA"/>
</dbReference>
<sequence>MRQPYRDRGGPEAFWETVRRPGQSEETGVWTGVVRGFLGVRAYAG</sequence>
<evidence type="ECO:0000313" key="1">
    <source>
        <dbReference type="EMBL" id="MEN3536175.1"/>
    </source>
</evidence>
<name>A0ABV0AR39_9ACTN</name>
<dbReference type="RefSeq" id="WP_346226177.1">
    <property type="nucleotide sequence ID" value="NZ_JBDJAW010000009.1"/>
</dbReference>
<comment type="caution">
    <text evidence="1">The sequence shown here is derived from an EMBL/GenBank/DDBJ whole genome shotgun (WGS) entry which is preliminary data.</text>
</comment>
<proteinExistence type="predicted"/>